<dbReference type="STRING" id="658167.SAMN04488135_12364"/>
<dbReference type="AlphaFoldDB" id="A0A1M6AZZ8"/>
<dbReference type="RefSeq" id="WP_073109891.1">
    <property type="nucleotide sequence ID" value="NZ_FQXE01000023.1"/>
</dbReference>
<keyword evidence="2 5" id="KW-0238">DNA-binding</keyword>
<evidence type="ECO:0000256" key="1">
    <source>
        <dbReference type="ARBA" id="ARBA00023015"/>
    </source>
</evidence>
<dbReference type="Pfam" id="PF07729">
    <property type="entry name" value="FCD"/>
    <property type="match status" value="1"/>
</dbReference>
<dbReference type="EMBL" id="FQXE01000023">
    <property type="protein sequence ID" value="SHI41888.1"/>
    <property type="molecule type" value="Genomic_DNA"/>
</dbReference>
<dbReference type="InterPro" id="IPR000524">
    <property type="entry name" value="Tscrpt_reg_HTH_GntR"/>
</dbReference>
<dbReference type="SMART" id="SM00345">
    <property type="entry name" value="HTH_GNTR"/>
    <property type="match status" value="1"/>
</dbReference>
<gene>
    <name evidence="5" type="ORF">SAMN04488135_12364</name>
</gene>
<evidence type="ECO:0000256" key="2">
    <source>
        <dbReference type="ARBA" id="ARBA00023125"/>
    </source>
</evidence>
<dbReference type="SUPFAM" id="SSF48008">
    <property type="entry name" value="GntR ligand-binding domain-like"/>
    <property type="match status" value="1"/>
</dbReference>
<dbReference type="GO" id="GO:0003677">
    <property type="term" value="F:DNA binding"/>
    <property type="evidence" value="ECO:0007669"/>
    <property type="project" value="UniProtKB-KW"/>
</dbReference>
<sequence>MKIQNNLASTVREKIEDEMAAGRYAPGELLDEKVLAERYGVSRTPVREAIQQLCAQGLVYHVPREGAFVAKLTSKELLALLELLAYQEGLCAMLAARRITADRLEAMQGMVERCEVAAKQGNYQLYAEENVAFHELLYASCRNEYLIRQVTALRRRSQLYRRNNFHQVGRMLESAADHRSILTAIEKQDEWGAFRAAVDHIAVAGRSFAEFLMTLQDEFVSDREHVPPFFPPDHH</sequence>
<dbReference type="InterPro" id="IPR008920">
    <property type="entry name" value="TF_FadR/GntR_C"/>
</dbReference>
<organism evidence="5 6">
    <name type="scientific">Pollutimonas bauzanensis</name>
    <dbReference type="NCBI Taxonomy" id="658167"/>
    <lineage>
        <taxon>Bacteria</taxon>
        <taxon>Pseudomonadati</taxon>
        <taxon>Pseudomonadota</taxon>
        <taxon>Betaproteobacteria</taxon>
        <taxon>Burkholderiales</taxon>
        <taxon>Alcaligenaceae</taxon>
        <taxon>Pollutimonas</taxon>
    </lineage>
</organism>
<dbReference type="InterPro" id="IPR036390">
    <property type="entry name" value="WH_DNA-bd_sf"/>
</dbReference>
<dbReference type="Pfam" id="PF00392">
    <property type="entry name" value="GntR"/>
    <property type="match status" value="1"/>
</dbReference>
<dbReference type="InterPro" id="IPR011711">
    <property type="entry name" value="GntR_C"/>
</dbReference>
<dbReference type="SMART" id="SM00895">
    <property type="entry name" value="FCD"/>
    <property type="match status" value="1"/>
</dbReference>
<keyword evidence="6" id="KW-1185">Reference proteome</keyword>
<keyword evidence="1" id="KW-0805">Transcription regulation</keyword>
<evidence type="ECO:0000256" key="3">
    <source>
        <dbReference type="ARBA" id="ARBA00023163"/>
    </source>
</evidence>
<dbReference type="PROSITE" id="PS50949">
    <property type="entry name" value="HTH_GNTR"/>
    <property type="match status" value="1"/>
</dbReference>
<keyword evidence="3" id="KW-0804">Transcription</keyword>
<dbReference type="PRINTS" id="PR00035">
    <property type="entry name" value="HTHGNTR"/>
</dbReference>
<evidence type="ECO:0000259" key="4">
    <source>
        <dbReference type="PROSITE" id="PS50949"/>
    </source>
</evidence>
<dbReference type="Gene3D" id="1.20.120.530">
    <property type="entry name" value="GntR ligand-binding domain-like"/>
    <property type="match status" value="1"/>
</dbReference>
<dbReference type="PANTHER" id="PTHR43537:SF49">
    <property type="entry name" value="TRANSCRIPTIONAL REGULATORY PROTEIN"/>
    <property type="match status" value="1"/>
</dbReference>
<feature type="domain" description="HTH gntR-type" evidence="4">
    <location>
        <begin position="5"/>
        <end position="72"/>
    </location>
</feature>
<dbReference type="GO" id="GO:0003700">
    <property type="term" value="F:DNA-binding transcription factor activity"/>
    <property type="evidence" value="ECO:0007669"/>
    <property type="project" value="InterPro"/>
</dbReference>
<dbReference type="Gene3D" id="1.10.10.10">
    <property type="entry name" value="Winged helix-like DNA-binding domain superfamily/Winged helix DNA-binding domain"/>
    <property type="match status" value="1"/>
</dbReference>
<dbReference type="Proteomes" id="UP000184226">
    <property type="component" value="Unassembled WGS sequence"/>
</dbReference>
<evidence type="ECO:0000313" key="5">
    <source>
        <dbReference type="EMBL" id="SHI41888.1"/>
    </source>
</evidence>
<protein>
    <submittedName>
        <fullName evidence="5">DNA-binding transcriptional regulator, GntR family</fullName>
    </submittedName>
</protein>
<dbReference type="OrthoDB" id="5343379at2"/>
<dbReference type="PANTHER" id="PTHR43537">
    <property type="entry name" value="TRANSCRIPTIONAL REGULATOR, GNTR FAMILY"/>
    <property type="match status" value="1"/>
</dbReference>
<name>A0A1M6AZZ8_9BURK</name>
<proteinExistence type="predicted"/>
<accession>A0A1M6AZZ8</accession>
<reference evidence="5 6" key="1">
    <citation type="submission" date="2016-11" db="EMBL/GenBank/DDBJ databases">
        <authorList>
            <person name="Jaros S."/>
            <person name="Januszkiewicz K."/>
            <person name="Wedrychowicz H."/>
        </authorList>
    </citation>
    <scope>NUCLEOTIDE SEQUENCE [LARGE SCALE GENOMIC DNA]</scope>
    <source>
        <strain evidence="5 6">CGMCC 1.10190</strain>
    </source>
</reference>
<evidence type="ECO:0000313" key="6">
    <source>
        <dbReference type="Proteomes" id="UP000184226"/>
    </source>
</evidence>
<dbReference type="InterPro" id="IPR036388">
    <property type="entry name" value="WH-like_DNA-bd_sf"/>
</dbReference>
<dbReference type="SUPFAM" id="SSF46785">
    <property type="entry name" value="Winged helix' DNA-binding domain"/>
    <property type="match status" value="1"/>
</dbReference>
<dbReference type="CDD" id="cd07377">
    <property type="entry name" value="WHTH_GntR"/>
    <property type="match status" value="1"/>
</dbReference>